<gene>
    <name evidence="5" type="primary">rplS</name>
    <name evidence="7" type="ORF">DRP43_04105</name>
</gene>
<dbReference type="PANTHER" id="PTHR15680:SF9">
    <property type="entry name" value="LARGE RIBOSOMAL SUBUNIT PROTEIN BL19M"/>
    <property type="match status" value="1"/>
</dbReference>
<dbReference type="AlphaFoldDB" id="A0A660SFY2"/>
<evidence type="ECO:0000256" key="5">
    <source>
        <dbReference type="HAMAP-Rule" id="MF_00402"/>
    </source>
</evidence>
<comment type="similarity">
    <text evidence="1 5 6">Belongs to the bacterial ribosomal protein bL19 family.</text>
</comment>
<evidence type="ECO:0000256" key="4">
    <source>
        <dbReference type="ARBA" id="ARBA00035171"/>
    </source>
</evidence>
<evidence type="ECO:0000313" key="7">
    <source>
        <dbReference type="EMBL" id="RKX69708.1"/>
    </source>
</evidence>
<proteinExistence type="inferred from homology"/>
<reference evidence="7 8" key="1">
    <citation type="submission" date="2018-06" db="EMBL/GenBank/DDBJ databases">
        <title>Extensive metabolic versatility and redundancy in microbially diverse, dynamic hydrothermal sediments.</title>
        <authorList>
            <person name="Dombrowski N."/>
            <person name="Teske A."/>
            <person name="Baker B.J."/>
        </authorList>
    </citation>
    <scope>NUCLEOTIDE SEQUENCE [LARGE SCALE GENOMIC DNA]</scope>
    <source>
        <strain evidence="7">B10_G13</strain>
    </source>
</reference>
<dbReference type="PIRSF" id="PIRSF002191">
    <property type="entry name" value="Ribosomal_L19"/>
    <property type="match status" value="1"/>
</dbReference>
<dbReference type="PRINTS" id="PR00061">
    <property type="entry name" value="RIBOSOMALL19"/>
</dbReference>
<evidence type="ECO:0000256" key="3">
    <source>
        <dbReference type="ARBA" id="ARBA00023274"/>
    </source>
</evidence>
<comment type="function">
    <text evidence="5 6">This protein is located at the 30S-50S ribosomal subunit interface and may play a role in the structure and function of the aminoacyl-tRNA binding site.</text>
</comment>
<dbReference type="Pfam" id="PF01245">
    <property type="entry name" value="Ribosomal_L19"/>
    <property type="match status" value="1"/>
</dbReference>
<evidence type="ECO:0000256" key="6">
    <source>
        <dbReference type="RuleBase" id="RU000559"/>
    </source>
</evidence>
<evidence type="ECO:0000256" key="2">
    <source>
        <dbReference type="ARBA" id="ARBA00022980"/>
    </source>
</evidence>
<dbReference type="GO" id="GO:0003735">
    <property type="term" value="F:structural constituent of ribosome"/>
    <property type="evidence" value="ECO:0007669"/>
    <property type="project" value="InterPro"/>
</dbReference>
<dbReference type="GO" id="GO:0006412">
    <property type="term" value="P:translation"/>
    <property type="evidence" value="ECO:0007669"/>
    <property type="project" value="UniProtKB-UniRule"/>
</dbReference>
<dbReference type="InterPro" id="IPR008991">
    <property type="entry name" value="Translation_prot_SH3-like_sf"/>
</dbReference>
<dbReference type="Proteomes" id="UP000271125">
    <property type="component" value="Unassembled WGS sequence"/>
</dbReference>
<dbReference type="HAMAP" id="MF_00402">
    <property type="entry name" value="Ribosomal_bL19"/>
    <property type="match status" value="1"/>
</dbReference>
<name>A0A660SFY2_UNCT6</name>
<dbReference type="SUPFAM" id="SSF50104">
    <property type="entry name" value="Translation proteins SH3-like domain"/>
    <property type="match status" value="1"/>
</dbReference>
<evidence type="ECO:0000313" key="8">
    <source>
        <dbReference type="Proteomes" id="UP000271125"/>
    </source>
</evidence>
<keyword evidence="2 5" id="KW-0689">Ribosomal protein</keyword>
<organism evidence="7 8">
    <name type="scientific">candidate division TA06 bacterium</name>
    <dbReference type="NCBI Taxonomy" id="2250710"/>
    <lineage>
        <taxon>Bacteria</taxon>
        <taxon>Bacteria division TA06</taxon>
    </lineage>
</organism>
<keyword evidence="3 5" id="KW-0687">Ribonucleoprotein</keyword>
<dbReference type="InterPro" id="IPR038657">
    <property type="entry name" value="Ribosomal_bL19_sf"/>
</dbReference>
<dbReference type="NCBIfam" id="TIGR01024">
    <property type="entry name" value="rplS_bact"/>
    <property type="match status" value="1"/>
</dbReference>
<accession>A0A660SFY2</accession>
<protein>
    <recommendedName>
        <fullName evidence="4 5">Large ribosomal subunit protein bL19</fullName>
    </recommendedName>
</protein>
<sequence>MDILESIGRKRLRIDLPDFNTGDTIRVFIKIEEGEKKRLQRFEGVVLQKRGSGTGATFTVRKISDGIGIERVIPLNGPMISKIEILKRGKVRRSKIFYFRKLTGKSAKIKEKR</sequence>
<dbReference type="GO" id="GO:0022625">
    <property type="term" value="C:cytosolic large ribosomal subunit"/>
    <property type="evidence" value="ECO:0007669"/>
    <property type="project" value="TreeGrafter"/>
</dbReference>
<dbReference type="InterPro" id="IPR001857">
    <property type="entry name" value="Ribosomal_bL19"/>
</dbReference>
<dbReference type="EMBL" id="QNBD01000174">
    <property type="protein sequence ID" value="RKX69708.1"/>
    <property type="molecule type" value="Genomic_DNA"/>
</dbReference>
<comment type="caution">
    <text evidence="7">The sequence shown here is derived from an EMBL/GenBank/DDBJ whole genome shotgun (WGS) entry which is preliminary data.</text>
</comment>
<dbReference type="Gene3D" id="2.30.30.790">
    <property type="match status" value="1"/>
</dbReference>
<dbReference type="PANTHER" id="PTHR15680">
    <property type="entry name" value="RIBOSOMAL PROTEIN L19"/>
    <property type="match status" value="1"/>
</dbReference>
<evidence type="ECO:0000256" key="1">
    <source>
        <dbReference type="ARBA" id="ARBA00005781"/>
    </source>
</evidence>